<gene>
    <name evidence="2" type="ORF">AAF712_010183</name>
</gene>
<feature type="compositionally biased region" description="Polar residues" evidence="1">
    <location>
        <begin position="48"/>
        <end position="62"/>
    </location>
</feature>
<evidence type="ECO:0000256" key="1">
    <source>
        <dbReference type="SAM" id="MobiDB-lite"/>
    </source>
</evidence>
<proteinExistence type="predicted"/>
<reference evidence="2 3" key="1">
    <citation type="submission" date="2024-05" db="EMBL/GenBank/DDBJ databases">
        <title>A draft genome resource for the thread blight pathogen Marasmius tenuissimus strain MS-2.</title>
        <authorList>
            <person name="Yulfo-Soto G.E."/>
            <person name="Baruah I.K."/>
            <person name="Amoako-Attah I."/>
            <person name="Bukari Y."/>
            <person name="Meinhardt L.W."/>
            <person name="Bailey B.A."/>
            <person name="Cohen S.P."/>
        </authorList>
    </citation>
    <scope>NUCLEOTIDE SEQUENCE [LARGE SCALE GENOMIC DNA]</scope>
    <source>
        <strain evidence="2 3">MS-2</strain>
    </source>
</reference>
<keyword evidence="3" id="KW-1185">Reference proteome</keyword>
<comment type="caution">
    <text evidence="2">The sequence shown here is derived from an EMBL/GenBank/DDBJ whole genome shotgun (WGS) entry which is preliminary data.</text>
</comment>
<feature type="region of interest" description="Disordered" evidence="1">
    <location>
        <begin position="541"/>
        <end position="662"/>
    </location>
</feature>
<dbReference type="InterPro" id="IPR021109">
    <property type="entry name" value="Peptidase_aspartic_dom_sf"/>
</dbReference>
<feature type="compositionally biased region" description="Basic residues" evidence="1">
    <location>
        <begin position="549"/>
        <end position="562"/>
    </location>
</feature>
<feature type="compositionally biased region" description="Basic and acidic residues" evidence="1">
    <location>
        <begin position="1010"/>
        <end position="1020"/>
    </location>
</feature>
<feature type="compositionally biased region" description="Basic and acidic residues" evidence="1">
    <location>
        <begin position="208"/>
        <end position="228"/>
    </location>
</feature>
<feature type="compositionally biased region" description="Basic and acidic residues" evidence="1">
    <location>
        <begin position="563"/>
        <end position="590"/>
    </location>
</feature>
<organism evidence="2 3">
    <name type="scientific">Marasmius tenuissimus</name>
    <dbReference type="NCBI Taxonomy" id="585030"/>
    <lineage>
        <taxon>Eukaryota</taxon>
        <taxon>Fungi</taxon>
        <taxon>Dikarya</taxon>
        <taxon>Basidiomycota</taxon>
        <taxon>Agaricomycotina</taxon>
        <taxon>Agaricomycetes</taxon>
        <taxon>Agaricomycetidae</taxon>
        <taxon>Agaricales</taxon>
        <taxon>Marasmiineae</taxon>
        <taxon>Marasmiaceae</taxon>
        <taxon>Marasmius</taxon>
    </lineage>
</organism>
<evidence type="ECO:0008006" key="4">
    <source>
        <dbReference type="Google" id="ProtNLM"/>
    </source>
</evidence>
<feature type="compositionally biased region" description="Pro residues" evidence="1">
    <location>
        <begin position="238"/>
        <end position="248"/>
    </location>
</feature>
<feature type="region of interest" description="Disordered" evidence="1">
    <location>
        <begin position="799"/>
        <end position="823"/>
    </location>
</feature>
<feature type="region of interest" description="Disordered" evidence="1">
    <location>
        <begin position="164"/>
        <end position="293"/>
    </location>
</feature>
<dbReference type="Gene3D" id="2.40.70.10">
    <property type="entry name" value="Acid Proteases"/>
    <property type="match status" value="1"/>
</dbReference>
<feature type="region of interest" description="Disordered" evidence="1">
    <location>
        <begin position="701"/>
        <end position="757"/>
    </location>
</feature>
<sequence length="1020" mass="116356">MPKLRIGSIEPSPENENDKATDEDKMEEETDKENDNANDELRPEDSVSQRPPTPSGRDTQWSYRLDGWSESQRNTRRPLPSVASRASQQIQSRVHEYQRELRRRYVLQVLRDYDLEEYSFTLIAPQEIVIDHEAGVVYNIARPELKQRIYTITEAEVEKLRVTYPEPFSNSDPSPYRRPEGAKPPNRNNDGHSGGNPGGNPPGDDGPDDHNDGGDSRSDKGDHNERRGHQPNRSGSPGGPPGDNPPSDPGDFEPEPMGSDAESERGDTGDQRKGVRYTSVDPESMSRNKWDYDPTPLSQDEMLRAAFSVFEKLIVKQLYCEPAISNSSVQKTLLQSLPKPGEYRGEDDLTIFDAWIRDLIRWMNIAGLCGNEVRWSLTKKAWVQTSVDIMRTNSLIAHTRGAARQYLIDVVERAFDEPALDDQSSGRWTFMQVVAALYRRFIHQASLTRVSEKYKSIRYSRSQGVEGLFDTLKSHAKRLPTPPDMYNFKQRLLLLLPSSMADDLARIHHITAEKSTLYEIMEAAIAVEQSEKACQYYQEARKNLEVSSRRRSRSRSRRRRSRSRDCKKRDSSRSRRDGSPRRLQKVDGRRYSVKPNTPPRRDDRPETLPRRDYYKKNEYKSKSGEHYTRPPYKPDYDRATRKPYQSRDEFKSRNQTFAMKDSDGGERLYQIVEVENTELERVGDINSPTDEQIMAQNDIVDDRSESPDSGDESEPHHSPDSYYGSQYSSEDSDGDDRVGFMRDHQSDAGVGSDYEEYTLGSPIERVAAIRDKPDDGSESESEDIVLRMNYGEYFRSITEQPNGDKLASVEPKPVRYSRSGRRPERKTAEKRCLAAWIELNGVKAFALFDSGSTADVVSPDFARVAKMKVYQLENPVTLQLGTKGSKSRITYGCTASYSISSTSKKVEGRDYFDIANVDRYDAVVGTVFMRRHGVSLDFADDTVKMKGSVVPTLSEGKELTELVRRASKRVAENIAIVEHEEIEVKRRPRKEPISRPAKVMKKNESIGLMEKSESSRKRED</sequence>
<accession>A0ABR2ZMW9</accession>
<evidence type="ECO:0000313" key="2">
    <source>
        <dbReference type="EMBL" id="KAL0062921.1"/>
    </source>
</evidence>
<feature type="compositionally biased region" description="Basic and acidic residues" evidence="1">
    <location>
        <begin position="599"/>
        <end position="652"/>
    </location>
</feature>
<evidence type="ECO:0000313" key="3">
    <source>
        <dbReference type="Proteomes" id="UP001437256"/>
    </source>
</evidence>
<dbReference type="CDD" id="cd00303">
    <property type="entry name" value="retropepsin_like"/>
    <property type="match status" value="1"/>
</dbReference>
<dbReference type="EMBL" id="JBBXMP010000092">
    <property type="protein sequence ID" value="KAL0062921.1"/>
    <property type="molecule type" value="Genomic_DNA"/>
</dbReference>
<feature type="region of interest" description="Disordered" evidence="1">
    <location>
        <begin position="1"/>
        <end position="87"/>
    </location>
</feature>
<name>A0ABR2ZMW9_9AGAR</name>
<protein>
    <recommendedName>
        <fullName evidence="4">Peptidase A2 domain-containing protein</fullName>
    </recommendedName>
</protein>
<feature type="compositionally biased region" description="Basic and acidic residues" evidence="1">
    <location>
        <begin position="33"/>
        <end position="47"/>
    </location>
</feature>
<feature type="compositionally biased region" description="Basic and acidic residues" evidence="1">
    <location>
        <begin position="262"/>
        <end position="273"/>
    </location>
</feature>
<feature type="compositionally biased region" description="Basic and acidic residues" evidence="1">
    <location>
        <begin position="735"/>
        <end position="746"/>
    </location>
</feature>
<feature type="region of interest" description="Disordered" evidence="1">
    <location>
        <begin position="986"/>
        <end position="1020"/>
    </location>
</feature>
<dbReference type="Proteomes" id="UP001437256">
    <property type="component" value="Unassembled WGS sequence"/>
</dbReference>